<dbReference type="SUPFAM" id="SSF53474">
    <property type="entry name" value="alpha/beta-Hydrolases"/>
    <property type="match status" value="1"/>
</dbReference>
<keyword evidence="2 3" id="KW-0378">Hydrolase</keyword>
<dbReference type="InterPro" id="IPR050309">
    <property type="entry name" value="Type-B_Carboxylest/Lipase"/>
</dbReference>
<protein>
    <recommendedName>
        <fullName evidence="3">Carboxylic ester hydrolase</fullName>
        <ecNumber evidence="3">3.1.1.-</ecNumber>
    </recommendedName>
</protein>
<evidence type="ECO:0000313" key="5">
    <source>
        <dbReference type="EMBL" id="KAK8045301.1"/>
    </source>
</evidence>
<dbReference type="EC" id="3.1.1.-" evidence="3"/>
<reference evidence="5 6" key="1">
    <citation type="submission" date="2023-01" db="EMBL/GenBank/DDBJ databases">
        <title>Analysis of 21 Apiospora genomes using comparative genomics revels a genus with tremendous synthesis potential of carbohydrate active enzymes and secondary metabolites.</title>
        <authorList>
            <person name="Sorensen T."/>
        </authorList>
    </citation>
    <scope>NUCLEOTIDE SEQUENCE [LARGE SCALE GENOMIC DNA]</scope>
    <source>
        <strain evidence="5 6">CBS 33761</strain>
    </source>
</reference>
<dbReference type="Gene3D" id="3.40.50.1820">
    <property type="entry name" value="alpha/beta hydrolase"/>
    <property type="match status" value="2"/>
</dbReference>
<evidence type="ECO:0000256" key="3">
    <source>
        <dbReference type="RuleBase" id="RU361235"/>
    </source>
</evidence>
<dbReference type="InterPro" id="IPR002018">
    <property type="entry name" value="CarbesteraseB"/>
</dbReference>
<name>A0ABR1TF88_9PEZI</name>
<evidence type="ECO:0000313" key="6">
    <source>
        <dbReference type="Proteomes" id="UP001444661"/>
    </source>
</evidence>
<evidence type="ECO:0000256" key="2">
    <source>
        <dbReference type="ARBA" id="ARBA00022801"/>
    </source>
</evidence>
<dbReference type="InterPro" id="IPR029058">
    <property type="entry name" value="AB_hydrolase_fold"/>
</dbReference>
<dbReference type="InterPro" id="IPR019826">
    <property type="entry name" value="Carboxylesterase_B_AS"/>
</dbReference>
<evidence type="ECO:0000256" key="1">
    <source>
        <dbReference type="ARBA" id="ARBA00005964"/>
    </source>
</evidence>
<sequence>MALYMSHGPSRALLDLPQAYLGKVWHTIGCDFDDDRFSFLNSHICGYRLGVYKLFLRFRTGTFVGDYNDTYPDVRQFKYIPYAKNTELRGLKPPVGPLRWASPERLDDSSEVIDSTTYGPSCAQYVSAIPAVWGLNITGNLIVNYGQSLFDGRAAQNSAEDCLSLAIWTPANASSGTNDDVKELLPVVIYLTGGGDQTGGVNIPTQLPSQWVHRSQRHIVVTTNYRVNIFGNPHARGLDGNGNFGRQDQRAAVEWVAENIAAFGGDPARMTLWGQSAGAIAADEYLFAFPDDPLVRAAITSSGSALISSFGSRDHEGANFTFVAKSLGCDFGNDATDATKKKELQCMRRIPFQRITNFVGQYQDNSTLVDPSQPPLTFSSQPDEKWVFANYTQRYVDGKVAKIPSIIGTTAREGSALAYVPLSNYTEGPSEETVVKGTLRFVCPSHESSVARDDLGLATYRYHWAGDFANLGPVSWLGAYHYSDLYMVFGSYGIAPGEISPLEVETSETMQDYFLDFVTDPESLAGKGWPQYHASASEGGTVAQFGAHGKAVELVTGDSVEGACHIPGVEYNTRP</sequence>
<evidence type="ECO:0000259" key="4">
    <source>
        <dbReference type="Pfam" id="PF00135"/>
    </source>
</evidence>
<comment type="caution">
    <text evidence="5">The sequence shown here is derived from an EMBL/GenBank/DDBJ whole genome shotgun (WGS) entry which is preliminary data.</text>
</comment>
<feature type="domain" description="Carboxylesterase type B" evidence="4">
    <location>
        <begin position="57"/>
        <end position="427"/>
    </location>
</feature>
<dbReference type="EMBL" id="JAQQWK010000003">
    <property type="protein sequence ID" value="KAK8045301.1"/>
    <property type="molecule type" value="Genomic_DNA"/>
</dbReference>
<dbReference type="Proteomes" id="UP001444661">
    <property type="component" value="Unassembled WGS sequence"/>
</dbReference>
<accession>A0ABR1TF88</accession>
<comment type="similarity">
    <text evidence="1 3">Belongs to the type-B carboxylesterase/lipase family.</text>
</comment>
<proteinExistence type="inferred from homology"/>
<dbReference type="Pfam" id="PF00135">
    <property type="entry name" value="COesterase"/>
    <property type="match status" value="1"/>
</dbReference>
<keyword evidence="6" id="KW-1185">Reference proteome</keyword>
<gene>
    <name evidence="5" type="ORF">PG993_005325</name>
</gene>
<dbReference type="PANTHER" id="PTHR11559">
    <property type="entry name" value="CARBOXYLESTERASE"/>
    <property type="match status" value="1"/>
</dbReference>
<dbReference type="PROSITE" id="PS00122">
    <property type="entry name" value="CARBOXYLESTERASE_B_1"/>
    <property type="match status" value="1"/>
</dbReference>
<organism evidence="5 6">
    <name type="scientific">Apiospora rasikravindrae</name>
    <dbReference type="NCBI Taxonomy" id="990691"/>
    <lineage>
        <taxon>Eukaryota</taxon>
        <taxon>Fungi</taxon>
        <taxon>Dikarya</taxon>
        <taxon>Ascomycota</taxon>
        <taxon>Pezizomycotina</taxon>
        <taxon>Sordariomycetes</taxon>
        <taxon>Xylariomycetidae</taxon>
        <taxon>Amphisphaeriales</taxon>
        <taxon>Apiosporaceae</taxon>
        <taxon>Apiospora</taxon>
    </lineage>
</organism>